<dbReference type="PANTHER" id="PTHR35802">
    <property type="entry name" value="PROTEASE SYNTHASE AND SPORULATION PROTEIN PAI 2"/>
    <property type="match status" value="1"/>
</dbReference>
<dbReference type="InterPro" id="IPR012349">
    <property type="entry name" value="Split_barrel_FMN-bd"/>
</dbReference>
<dbReference type="SUPFAM" id="SSF50475">
    <property type="entry name" value="FMN-binding split barrel"/>
    <property type="match status" value="1"/>
</dbReference>
<evidence type="ECO:0000313" key="1">
    <source>
        <dbReference type="EMBL" id="ATI41209.1"/>
    </source>
</evidence>
<dbReference type="KEGG" id="cmag:CBW24_03795"/>
<reference evidence="1 2" key="1">
    <citation type="submission" date="2017-05" db="EMBL/GenBank/DDBJ databases">
        <title>Comparative genomic and metabolic analysis of manganese-oxidizing mechanisms in Celeribater manganoxidans DY25T: its adaption to the environment of polymetallic nodule.</title>
        <authorList>
            <person name="Wang X."/>
        </authorList>
    </citation>
    <scope>NUCLEOTIDE SEQUENCE [LARGE SCALE GENOMIC DNA]</scope>
    <source>
        <strain evidence="1 2">DY25</strain>
    </source>
</reference>
<name>A0A291LWX5_9RHOB</name>
<dbReference type="PIRSF" id="PIRSF010372">
    <property type="entry name" value="PaiB"/>
    <property type="match status" value="1"/>
</dbReference>
<dbReference type="InterPro" id="IPR007396">
    <property type="entry name" value="TR_PAI2-type"/>
</dbReference>
<gene>
    <name evidence="1" type="ORF">CBW24_03795</name>
</gene>
<accession>A0A291LWX5</accession>
<dbReference type="OrthoDB" id="9794948at2"/>
<dbReference type="Pfam" id="PF04299">
    <property type="entry name" value="FMN_bind_2"/>
    <property type="match status" value="1"/>
</dbReference>
<dbReference type="Gene3D" id="2.30.110.10">
    <property type="entry name" value="Electron Transport, Fmn-binding Protein, Chain A"/>
    <property type="match status" value="1"/>
</dbReference>
<dbReference type="Proteomes" id="UP000219050">
    <property type="component" value="Chromosome"/>
</dbReference>
<organism evidence="1 2">
    <name type="scientific">Pacificitalea manganoxidans</name>
    <dbReference type="NCBI Taxonomy" id="1411902"/>
    <lineage>
        <taxon>Bacteria</taxon>
        <taxon>Pseudomonadati</taxon>
        <taxon>Pseudomonadota</taxon>
        <taxon>Alphaproteobacteria</taxon>
        <taxon>Rhodobacterales</taxon>
        <taxon>Paracoccaceae</taxon>
        <taxon>Pacificitalea</taxon>
    </lineage>
</organism>
<dbReference type="RefSeq" id="WP_097372730.1">
    <property type="nucleotide sequence ID" value="NZ_CP021404.1"/>
</dbReference>
<protein>
    <recommendedName>
        <fullName evidence="3">PaiB family negative transcriptional regulator</fullName>
    </recommendedName>
</protein>
<dbReference type="PANTHER" id="PTHR35802:SF1">
    <property type="entry name" value="PROTEASE SYNTHASE AND SPORULATION PROTEIN PAI 2"/>
    <property type="match status" value="1"/>
</dbReference>
<dbReference type="EMBL" id="CP021404">
    <property type="protein sequence ID" value="ATI41209.1"/>
    <property type="molecule type" value="Genomic_DNA"/>
</dbReference>
<dbReference type="AlphaFoldDB" id="A0A291LWX5"/>
<proteinExistence type="predicted"/>
<evidence type="ECO:0000313" key="2">
    <source>
        <dbReference type="Proteomes" id="UP000219050"/>
    </source>
</evidence>
<evidence type="ECO:0008006" key="3">
    <source>
        <dbReference type="Google" id="ProtNLM"/>
    </source>
</evidence>
<keyword evidence="2" id="KW-1185">Reference proteome</keyword>
<sequence>MYTPPAFAEPRPDRVLGLVEAHDFATLVHADGTDVALTQAPVFLHTPRHAAEATAVEGATLELHLARANALCRRLEQVPRLTVAVLGPSHYITPSWYETHGMVPTWNYAAVHLHCDVVPFTDPDRLHALFDRTAEAYEPAVGGDWSRAGDRQQMVDKLIRGIIGYRLTVRSHEASFKMSQNKTPADRTAVIDGLNGLDTPAAREVATMMADYLRETSTDD</sequence>